<dbReference type="Proteomes" id="UP001597180">
    <property type="component" value="Unassembled WGS sequence"/>
</dbReference>
<dbReference type="EMBL" id="JBHTLU010000031">
    <property type="protein sequence ID" value="MFD1222775.1"/>
    <property type="molecule type" value="Genomic_DNA"/>
</dbReference>
<dbReference type="RefSeq" id="WP_345588575.1">
    <property type="nucleotide sequence ID" value="NZ_BAABJG010000015.1"/>
</dbReference>
<proteinExistence type="predicted"/>
<evidence type="ECO:0000313" key="2">
    <source>
        <dbReference type="EMBL" id="MFD1222775.1"/>
    </source>
</evidence>
<evidence type="ECO:0000256" key="1">
    <source>
        <dbReference type="SAM" id="MobiDB-lite"/>
    </source>
</evidence>
<accession>A0ABW3UT29</accession>
<organism evidence="2 3">
    <name type="scientific">Paenibacillus vulneris</name>
    <dbReference type="NCBI Taxonomy" id="1133364"/>
    <lineage>
        <taxon>Bacteria</taxon>
        <taxon>Bacillati</taxon>
        <taxon>Bacillota</taxon>
        <taxon>Bacilli</taxon>
        <taxon>Bacillales</taxon>
        <taxon>Paenibacillaceae</taxon>
        <taxon>Paenibacillus</taxon>
    </lineage>
</organism>
<sequence>MNALNVSFSSRRASAPIVSKTSDDLPEPDTPVKTVSFRFGTKSVTSFKLFSRAPFMKMQF</sequence>
<feature type="compositionally biased region" description="Polar residues" evidence="1">
    <location>
        <begin position="1"/>
        <end position="12"/>
    </location>
</feature>
<evidence type="ECO:0000313" key="3">
    <source>
        <dbReference type="Proteomes" id="UP001597180"/>
    </source>
</evidence>
<reference evidence="3" key="1">
    <citation type="journal article" date="2019" name="Int. J. Syst. Evol. Microbiol.">
        <title>The Global Catalogue of Microorganisms (GCM) 10K type strain sequencing project: providing services to taxonomists for standard genome sequencing and annotation.</title>
        <authorList>
            <consortium name="The Broad Institute Genomics Platform"/>
            <consortium name="The Broad Institute Genome Sequencing Center for Infectious Disease"/>
            <person name="Wu L."/>
            <person name="Ma J."/>
        </authorList>
    </citation>
    <scope>NUCLEOTIDE SEQUENCE [LARGE SCALE GENOMIC DNA]</scope>
    <source>
        <strain evidence="3">CCUG 53270</strain>
    </source>
</reference>
<name>A0ABW3UT29_9BACL</name>
<comment type="caution">
    <text evidence="2">The sequence shown here is derived from an EMBL/GenBank/DDBJ whole genome shotgun (WGS) entry which is preliminary data.</text>
</comment>
<keyword evidence="3" id="KW-1185">Reference proteome</keyword>
<gene>
    <name evidence="2" type="ORF">ACFQ4B_21915</name>
</gene>
<feature type="region of interest" description="Disordered" evidence="1">
    <location>
        <begin position="1"/>
        <end position="29"/>
    </location>
</feature>
<protein>
    <submittedName>
        <fullName evidence="2">Uncharacterized protein</fullName>
    </submittedName>
</protein>